<gene>
    <name evidence="3" type="primary">LOC138927987</name>
</gene>
<dbReference type="RefSeq" id="XP_070139957.1">
    <property type="nucleotide sequence ID" value="XM_070283856.1"/>
</dbReference>
<evidence type="ECO:0000256" key="1">
    <source>
        <dbReference type="SAM" id="MobiDB-lite"/>
    </source>
</evidence>
<dbReference type="GeneID" id="138927987"/>
<protein>
    <submittedName>
        <fullName evidence="3">Uncharacterized protein</fullName>
    </submittedName>
</protein>
<organism evidence="2 3">
    <name type="scientific">Drosophila kikkawai</name>
    <name type="common">Fruit fly</name>
    <dbReference type="NCBI Taxonomy" id="30033"/>
    <lineage>
        <taxon>Eukaryota</taxon>
        <taxon>Metazoa</taxon>
        <taxon>Ecdysozoa</taxon>
        <taxon>Arthropoda</taxon>
        <taxon>Hexapoda</taxon>
        <taxon>Insecta</taxon>
        <taxon>Pterygota</taxon>
        <taxon>Neoptera</taxon>
        <taxon>Endopterygota</taxon>
        <taxon>Diptera</taxon>
        <taxon>Brachycera</taxon>
        <taxon>Muscomorpha</taxon>
        <taxon>Ephydroidea</taxon>
        <taxon>Drosophilidae</taxon>
        <taxon>Drosophila</taxon>
        <taxon>Sophophora</taxon>
    </lineage>
</organism>
<name>A0ABM4GB73_DROKI</name>
<reference evidence="3" key="2">
    <citation type="submission" date="2025-08" db="UniProtKB">
        <authorList>
            <consortium name="RefSeq"/>
        </authorList>
    </citation>
    <scope>IDENTIFICATION</scope>
    <source>
        <strain evidence="3">14028-0561.14</strain>
        <tissue evidence="3">Whole fly</tissue>
    </source>
</reference>
<evidence type="ECO:0000313" key="3">
    <source>
        <dbReference type="RefSeq" id="XP_070139957.1"/>
    </source>
</evidence>
<sequence>MSGNNDNPKVAAISSARNNRRYNRLYGGSANPVSFRPSTETAAVGSFGGQPGSANPVSFRPSTETAPVGSIQYNPIGIMSGNNDNPKVAAISSARNNRRYNRLYGGSANPVSFRPSTETAAVGSFGGQPGSANPVSFRPSTETAPVGSIQYNPIGIMSGNNDNPKVAAISSARNNRRYNRLYGGSANPVSFRPSTETAAVGSFGGQPGSANPVSFRPSTETAPVGSIQYNPIGIMSGNNDNPKAAAISSAHNNRHL</sequence>
<keyword evidence="2" id="KW-1185">Reference proteome</keyword>
<reference evidence="2" key="1">
    <citation type="submission" date="2025-05" db="UniProtKB">
        <authorList>
            <consortium name="RefSeq"/>
        </authorList>
    </citation>
    <scope>NUCLEOTIDE SEQUENCE [LARGE SCALE GENOMIC DNA]</scope>
    <source>
        <strain evidence="2">14028-0561.14</strain>
    </source>
</reference>
<evidence type="ECO:0000313" key="2">
    <source>
        <dbReference type="Proteomes" id="UP001652661"/>
    </source>
</evidence>
<feature type="region of interest" description="Disordered" evidence="1">
    <location>
        <begin position="1"/>
        <end position="66"/>
    </location>
</feature>
<dbReference type="Proteomes" id="UP001652661">
    <property type="component" value="Chromosome 2R"/>
</dbReference>
<feature type="compositionally biased region" description="Polar residues" evidence="1">
    <location>
        <begin position="52"/>
        <end position="65"/>
    </location>
</feature>
<accession>A0ABM4GB73</accession>
<proteinExistence type="predicted"/>